<evidence type="ECO:0000256" key="5">
    <source>
        <dbReference type="ARBA" id="ARBA00023163"/>
    </source>
</evidence>
<keyword evidence="10" id="KW-1185">Reference proteome</keyword>
<dbReference type="Gene3D" id="1.10.1740.10">
    <property type="match status" value="1"/>
</dbReference>
<evidence type="ECO:0000256" key="1">
    <source>
        <dbReference type="ARBA" id="ARBA00010641"/>
    </source>
</evidence>
<evidence type="ECO:0000259" key="8">
    <source>
        <dbReference type="Pfam" id="PF04545"/>
    </source>
</evidence>
<accession>A0A918GDU1</accession>
<dbReference type="RefSeq" id="WP_189210577.1">
    <property type="nucleotide sequence ID" value="NZ_BMRB01000002.1"/>
</dbReference>
<feature type="region of interest" description="Disordered" evidence="6">
    <location>
        <begin position="73"/>
        <end position="99"/>
    </location>
</feature>
<evidence type="ECO:0000313" key="9">
    <source>
        <dbReference type="EMBL" id="GGS30420.1"/>
    </source>
</evidence>
<comment type="similarity">
    <text evidence="1">Belongs to the sigma-70 factor family. ECF subfamily.</text>
</comment>
<keyword evidence="4" id="KW-0238">DNA-binding</keyword>
<dbReference type="Gene3D" id="1.10.10.10">
    <property type="entry name" value="Winged helix-like DNA-binding domain superfamily/Winged helix DNA-binding domain"/>
    <property type="match status" value="1"/>
</dbReference>
<organism evidence="9 10">
    <name type="scientific">Actinokineospora fastidiosa</name>
    <dbReference type="NCBI Taxonomy" id="1816"/>
    <lineage>
        <taxon>Bacteria</taxon>
        <taxon>Bacillati</taxon>
        <taxon>Actinomycetota</taxon>
        <taxon>Actinomycetes</taxon>
        <taxon>Pseudonocardiales</taxon>
        <taxon>Pseudonocardiaceae</taxon>
        <taxon>Actinokineospora</taxon>
    </lineage>
</organism>
<feature type="domain" description="RNA polymerase sigma-70 region 4" evidence="8">
    <location>
        <begin position="110"/>
        <end position="158"/>
    </location>
</feature>
<dbReference type="InterPro" id="IPR007630">
    <property type="entry name" value="RNA_pol_sigma70_r4"/>
</dbReference>
<dbReference type="SUPFAM" id="SSF88659">
    <property type="entry name" value="Sigma3 and sigma4 domains of RNA polymerase sigma factors"/>
    <property type="match status" value="1"/>
</dbReference>
<gene>
    <name evidence="9" type="ORF">GCM10010171_24950</name>
</gene>
<evidence type="ECO:0000256" key="4">
    <source>
        <dbReference type="ARBA" id="ARBA00023125"/>
    </source>
</evidence>
<dbReference type="Pfam" id="PF04545">
    <property type="entry name" value="Sigma70_r4"/>
    <property type="match status" value="1"/>
</dbReference>
<sequence>MVTIEGLIQAHGPALLAHAVRLTGGDRHAAEDVAQETWLRAWRHADRLTEDRGSVRAWLLRVAHNIAVDQHRARRARPTEVPLPDGDLTRAATAPSPSEEVENRIMVDAALDTLSPPHRTTLVEVFYADRTAAAAATTLGVPTGTVKSRVHNALRTLRDLPALQAA</sequence>
<dbReference type="NCBIfam" id="TIGR02937">
    <property type="entry name" value="sigma70-ECF"/>
    <property type="match status" value="1"/>
</dbReference>
<keyword evidence="5" id="KW-0804">Transcription</keyword>
<dbReference type="InterPro" id="IPR039425">
    <property type="entry name" value="RNA_pol_sigma-70-like"/>
</dbReference>
<evidence type="ECO:0000256" key="2">
    <source>
        <dbReference type="ARBA" id="ARBA00023015"/>
    </source>
</evidence>
<dbReference type="AlphaFoldDB" id="A0A918GDU1"/>
<keyword evidence="2" id="KW-0805">Transcription regulation</keyword>
<evidence type="ECO:0000256" key="6">
    <source>
        <dbReference type="SAM" id="MobiDB-lite"/>
    </source>
</evidence>
<dbReference type="SUPFAM" id="SSF88946">
    <property type="entry name" value="Sigma2 domain of RNA polymerase sigma factors"/>
    <property type="match status" value="1"/>
</dbReference>
<dbReference type="GO" id="GO:0003677">
    <property type="term" value="F:DNA binding"/>
    <property type="evidence" value="ECO:0007669"/>
    <property type="project" value="UniProtKB-KW"/>
</dbReference>
<dbReference type="Proteomes" id="UP000660680">
    <property type="component" value="Unassembled WGS sequence"/>
</dbReference>
<evidence type="ECO:0008006" key="11">
    <source>
        <dbReference type="Google" id="ProtNLM"/>
    </source>
</evidence>
<dbReference type="GO" id="GO:0006352">
    <property type="term" value="P:DNA-templated transcription initiation"/>
    <property type="evidence" value="ECO:0007669"/>
    <property type="project" value="InterPro"/>
</dbReference>
<evidence type="ECO:0000256" key="3">
    <source>
        <dbReference type="ARBA" id="ARBA00023082"/>
    </source>
</evidence>
<reference evidence="9" key="1">
    <citation type="journal article" date="2014" name="Int. J. Syst. Evol. Microbiol.">
        <title>Complete genome sequence of Corynebacterium casei LMG S-19264T (=DSM 44701T), isolated from a smear-ripened cheese.</title>
        <authorList>
            <consortium name="US DOE Joint Genome Institute (JGI-PGF)"/>
            <person name="Walter F."/>
            <person name="Albersmeier A."/>
            <person name="Kalinowski J."/>
            <person name="Ruckert C."/>
        </authorList>
    </citation>
    <scope>NUCLEOTIDE SEQUENCE</scope>
    <source>
        <strain evidence="9">JCM 3276</strain>
    </source>
</reference>
<dbReference type="PANTHER" id="PTHR43133">
    <property type="entry name" value="RNA POLYMERASE ECF-TYPE SIGMA FACTO"/>
    <property type="match status" value="1"/>
</dbReference>
<comment type="caution">
    <text evidence="9">The sequence shown here is derived from an EMBL/GenBank/DDBJ whole genome shotgun (WGS) entry which is preliminary data.</text>
</comment>
<evidence type="ECO:0000313" key="10">
    <source>
        <dbReference type="Proteomes" id="UP000660680"/>
    </source>
</evidence>
<dbReference type="InterPro" id="IPR013325">
    <property type="entry name" value="RNA_pol_sigma_r2"/>
</dbReference>
<dbReference type="PANTHER" id="PTHR43133:SF52">
    <property type="entry name" value="ECF RNA POLYMERASE SIGMA FACTOR SIGL"/>
    <property type="match status" value="1"/>
</dbReference>
<protein>
    <recommendedName>
        <fullName evidence="11">RNA polymerase sigma factor</fullName>
    </recommendedName>
</protein>
<reference evidence="9" key="2">
    <citation type="submission" date="2020-09" db="EMBL/GenBank/DDBJ databases">
        <authorList>
            <person name="Sun Q."/>
            <person name="Ohkuma M."/>
        </authorList>
    </citation>
    <scope>NUCLEOTIDE SEQUENCE</scope>
    <source>
        <strain evidence="9">JCM 3276</strain>
    </source>
</reference>
<dbReference type="InterPro" id="IPR013324">
    <property type="entry name" value="RNA_pol_sigma_r3/r4-like"/>
</dbReference>
<dbReference type="InterPro" id="IPR036388">
    <property type="entry name" value="WH-like_DNA-bd_sf"/>
</dbReference>
<name>A0A918GDU1_9PSEU</name>
<dbReference type="Pfam" id="PF04542">
    <property type="entry name" value="Sigma70_r2"/>
    <property type="match status" value="1"/>
</dbReference>
<dbReference type="EMBL" id="BMRB01000002">
    <property type="protein sequence ID" value="GGS30420.1"/>
    <property type="molecule type" value="Genomic_DNA"/>
</dbReference>
<dbReference type="InterPro" id="IPR014284">
    <property type="entry name" value="RNA_pol_sigma-70_dom"/>
</dbReference>
<keyword evidence="3" id="KW-0731">Sigma factor</keyword>
<dbReference type="InterPro" id="IPR007627">
    <property type="entry name" value="RNA_pol_sigma70_r2"/>
</dbReference>
<evidence type="ECO:0000259" key="7">
    <source>
        <dbReference type="Pfam" id="PF04542"/>
    </source>
</evidence>
<proteinExistence type="inferred from homology"/>
<feature type="domain" description="RNA polymerase sigma-70 region 2" evidence="7">
    <location>
        <begin position="7"/>
        <end position="75"/>
    </location>
</feature>
<dbReference type="GO" id="GO:0016987">
    <property type="term" value="F:sigma factor activity"/>
    <property type="evidence" value="ECO:0007669"/>
    <property type="project" value="UniProtKB-KW"/>
</dbReference>